<dbReference type="InterPro" id="IPR025486">
    <property type="entry name" value="DUF4378"/>
</dbReference>
<dbReference type="EMBL" id="JBAMMX010000004">
    <property type="protein sequence ID" value="KAK6942911.1"/>
    <property type="molecule type" value="Genomic_DNA"/>
</dbReference>
<evidence type="ECO:0000313" key="5">
    <source>
        <dbReference type="EMBL" id="KAK6942911.1"/>
    </source>
</evidence>
<feature type="compositionally biased region" description="Basic residues" evidence="1">
    <location>
        <begin position="590"/>
        <end position="604"/>
    </location>
</feature>
<feature type="domain" description="DUF4378" evidence="3">
    <location>
        <begin position="816"/>
        <end position="964"/>
    </location>
</feature>
<dbReference type="InterPro" id="IPR032795">
    <property type="entry name" value="DUF3741-assoc"/>
</dbReference>
<comment type="caution">
    <text evidence="5">The sequence shown here is derived from an EMBL/GenBank/DDBJ whole genome shotgun (WGS) entry which is preliminary data.</text>
</comment>
<feature type="domain" description="DUF3741" evidence="2">
    <location>
        <begin position="175"/>
        <end position="219"/>
    </location>
</feature>
<reference evidence="5 6" key="1">
    <citation type="submission" date="2023-12" db="EMBL/GenBank/DDBJ databases">
        <title>A high-quality genome assembly for Dillenia turbinata (Dilleniales).</title>
        <authorList>
            <person name="Chanderbali A."/>
        </authorList>
    </citation>
    <scope>NUCLEOTIDE SEQUENCE [LARGE SCALE GENOMIC DNA]</scope>
    <source>
        <strain evidence="5">LSX21</strain>
        <tissue evidence="5">Leaf</tissue>
    </source>
</reference>
<feature type="region of interest" description="Disordered" evidence="1">
    <location>
        <begin position="576"/>
        <end position="613"/>
    </location>
</feature>
<accession>A0AAN8W7P6</accession>
<organism evidence="5 6">
    <name type="scientific">Dillenia turbinata</name>
    <dbReference type="NCBI Taxonomy" id="194707"/>
    <lineage>
        <taxon>Eukaryota</taxon>
        <taxon>Viridiplantae</taxon>
        <taxon>Streptophyta</taxon>
        <taxon>Embryophyta</taxon>
        <taxon>Tracheophyta</taxon>
        <taxon>Spermatophyta</taxon>
        <taxon>Magnoliopsida</taxon>
        <taxon>eudicotyledons</taxon>
        <taxon>Gunneridae</taxon>
        <taxon>Pentapetalae</taxon>
        <taxon>Dilleniales</taxon>
        <taxon>Dilleniaceae</taxon>
        <taxon>Dillenia</taxon>
    </lineage>
</organism>
<protein>
    <submittedName>
        <fullName evidence="5">DUF3741-associated sequence motif</fullName>
    </submittedName>
</protein>
<evidence type="ECO:0000256" key="1">
    <source>
        <dbReference type="SAM" id="MobiDB-lite"/>
    </source>
</evidence>
<proteinExistence type="predicted"/>
<dbReference type="InterPro" id="IPR022212">
    <property type="entry name" value="DUF3741"/>
</dbReference>
<sequence>MVQKQRTHRKSESQSSSCSSTITDEDLLTIEMRRTSSRHPGGTPIRKLLAEEISKDAEYVRRSLGVVSSKEADYRGRSPGVVARLMGLDGLPSQQSIHKQQKLIPENYVRRVTPLDHQIDGISCEGRSYRKSTMEQQVYKDVFEVVETSKAARVSSYLQGYAEPKLAEAEKVYIQQKFLDAKRLSTNEKLHVSKEFHDALDALDSDKNLLVKFLQEPDSLFTKHLQHIDAPSGGSHFAQSPEMRSSVYSKNGIGRNLDRDTVRKYKVCYPLKNQHSPTACSYERCSYDSVKSSRVRVGEKAEKCATAPLTRIVLLKPNLKLVQSARRPNSSASGSFLSEHGKPVDLISVGNRDVEPEEKKYMHNDVGISGHDSKESRELAKEITKQMKHSLSGRSVSLLVSKYRGYAGDKSSCYSGSESASDSDTTILSSEKSFDWKNRYRSSSSRSTESLVNREAKKRLSERWKMTHRSQDMDIVGRGSTLGEMLVNSDRENGPESLAAMTIQARTCERLAMSNYVGPVGISSKDGWKDGCINNLSGSRSLPASSTAFGSPETSLVQDSSVVNKFIMSKDTFSQGRNKELVNKREGPSRKVRSSSKKSHSPPRTKRESGHASWEIHLSHNQKVSNIEEDGPNKQKHVISEASEDDDNANLLFLEAVGQEPQNSVASYDSPQPLLAESMTYMLEKDNLPAADSGYSVLQKPSMESSEECSDSSLYPVPEIESTVSSKDADQPSPVSVLEAPFSEDRHSGSECFESLSADLHGLRLQLQLLKLESEAYSEGQMVLSSDEDGEEASAGVPEDKEVSETCRSEEYLMTSYLSDVLLNSGFDETEFKYFIGTWYSSECPVDPLVFEKLEKKYDDQTWLKSERKMFFDRINSGLVEAIRSFMDPHPWANPSSRPVGSKWRIDKLEEELRVLLASQENKRNGEKMEWILQEQFRWLDLGDDVDEMGREIERMLLDDLFGEIYAL</sequence>
<dbReference type="Pfam" id="PF14309">
    <property type="entry name" value="DUF4378"/>
    <property type="match status" value="1"/>
</dbReference>
<dbReference type="PANTHER" id="PTHR46836">
    <property type="entry name" value="AFADIN"/>
    <property type="match status" value="1"/>
</dbReference>
<dbReference type="PANTHER" id="PTHR46836:SF8">
    <property type="entry name" value="AFADIN"/>
    <property type="match status" value="1"/>
</dbReference>
<keyword evidence="6" id="KW-1185">Reference proteome</keyword>
<evidence type="ECO:0000259" key="2">
    <source>
        <dbReference type="Pfam" id="PF12552"/>
    </source>
</evidence>
<dbReference type="Proteomes" id="UP001370490">
    <property type="component" value="Unassembled WGS sequence"/>
</dbReference>
<dbReference type="AlphaFoldDB" id="A0AAN8W7P6"/>
<feature type="region of interest" description="Disordered" evidence="1">
    <location>
        <begin position="1"/>
        <end position="25"/>
    </location>
</feature>
<feature type="region of interest" description="Disordered" evidence="1">
    <location>
        <begin position="785"/>
        <end position="805"/>
    </location>
</feature>
<gene>
    <name evidence="5" type="ORF">RJ641_028288</name>
</gene>
<dbReference type="Pfam" id="PF12552">
    <property type="entry name" value="DUF3741"/>
    <property type="match status" value="1"/>
</dbReference>
<name>A0AAN8W7P6_9MAGN</name>
<evidence type="ECO:0000259" key="3">
    <source>
        <dbReference type="Pfam" id="PF14309"/>
    </source>
</evidence>
<feature type="compositionally biased region" description="Basic and acidic residues" evidence="1">
    <location>
        <begin position="577"/>
        <end position="589"/>
    </location>
</feature>
<evidence type="ECO:0000313" key="6">
    <source>
        <dbReference type="Proteomes" id="UP001370490"/>
    </source>
</evidence>
<evidence type="ECO:0000259" key="4">
    <source>
        <dbReference type="Pfam" id="PF14383"/>
    </source>
</evidence>
<feature type="domain" description="DUF3741" evidence="4">
    <location>
        <begin position="71"/>
        <end position="96"/>
    </location>
</feature>
<dbReference type="Pfam" id="PF14383">
    <property type="entry name" value="VARLMGL"/>
    <property type="match status" value="1"/>
</dbReference>